<feature type="domain" description="Intradiol ring-cleavage dioxygenases" evidence="3">
    <location>
        <begin position="77"/>
        <end position="181"/>
    </location>
</feature>
<evidence type="ECO:0000313" key="4">
    <source>
        <dbReference type="EMBL" id="AEQ52255.1"/>
    </source>
</evidence>
<dbReference type="Proteomes" id="UP000008850">
    <property type="component" value="Chromosome"/>
</dbReference>
<feature type="region of interest" description="Disordered" evidence="1">
    <location>
        <begin position="244"/>
        <end position="294"/>
    </location>
</feature>
<evidence type="ECO:0000256" key="2">
    <source>
        <dbReference type="SAM" id="SignalP"/>
    </source>
</evidence>
<dbReference type="SUPFAM" id="SSF49482">
    <property type="entry name" value="Aromatic compound dioxygenase"/>
    <property type="match status" value="1"/>
</dbReference>
<dbReference type="PATRIC" id="fig|1082931.4.peg.2214"/>
<dbReference type="EMBL" id="CP003075">
    <property type="protein sequence ID" value="AEQ52255.1"/>
    <property type="molecule type" value="Genomic_DNA"/>
</dbReference>
<proteinExistence type="predicted"/>
<feature type="compositionally biased region" description="Gly residues" evidence="1">
    <location>
        <begin position="265"/>
        <end position="278"/>
    </location>
</feature>
<protein>
    <submittedName>
        <fullName evidence="4">Intradiol ring-cleavage dioxygenase</fullName>
    </submittedName>
</protein>
<organism evidence="4 5">
    <name type="scientific">Pelagibacterium halotolerans (strain DSM 22347 / JCM 15775 / CGMCC 1.7692 / B2)</name>
    <dbReference type="NCBI Taxonomy" id="1082931"/>
    <lineage>
        <taxon>Bacteria</taxon>
        <taxon>Pseudomonadati</taxon>
        <taxon>Pseudomonadota</taxon>
        <taxon>Alphaproteobacteria</taxon>
        <taxon>Hyphomicrobiales</taxon>
        <taxon>Devosiaceae</taxon>
        <taxon>Pelagibacterium</taxon>
    </lineage>
</organism>
<accession>G4R6U1</accession>
<dbReference type="InterPro" id="IPR000627">
    <property type="entry name" value="Intradiol_dOase_C"/>
</dbReference>
<feature type="signal peptide" evidence="2">
    <location>
        <begin position="1"/>
        <end position="32"/>
    </location>
</feature>
<dbReference type="CDD" id="cd03457">
    <property type="entry name" value="intradiol_dioxygenase_like"/>
    <property type="match status" value="1"/>
</dbReference>
<feature type="chain" id="PRO_5003467686" evidence="2">
    <location>
        <begin position="33"/>
        <end position="294"/>
    </location>
</feature>
<evidence type="ECO:0000256" key="1">
    <source>
        <dbReference type="SAM" id="MobiDB-lite"/>
    </source>
</evidence>
<dbReference type="Gene3D" id="2.60.130.10">
    <property type="entry name" value="Aromatic compound dioxygenase"/>
    <property type="match status" value="1"/>
</dbReference>
<dbReference type="STRING" id="1082931.KKY_2246"/>
<dbReference type="HOGENOM" id="CLU_027719_2_1_5"/>
<dbReference type="eggNOG" id="COG3485">
    <property type="taxonomic scope" value="Bacteria"/>
</dbReference>
<reference evidence="4 5" key="1">
    <citation type="journal article" date="2012" name="J. Bacteriol.">
        <title>Complete genome sequence of Pelagibacterium halotolerans B2T.</title>
        <authorList>
            <person name="Huo Y.Y."/>
            <person name="Cheng H."/>
            <person name="Han X.F."/>
            <person name="Jiang X.W."/>
            <person name="Sun C."/>
            <person name="Zhang X.Q."/>
            <person name="Zhu X.F."/>
            <person name="Liu Y.F."/>
            <person name="Li P.F."/>
            <person name="Ni P.X."/>
            <person name="Wu M."/>
        </authorList>
    </citation>
    <scope>NUCLEOTIDE SEQUENCE [LARGE SCALE GENOMIC DNA]</scope>
    <source>
        <strain evidence="5">DSM 22347 / JCM 15775 / CGMCC 1.7692 / B2</strain>
    </source>
</reference>
<dbReference type="PANTHER" id="PTHR34315:SF1">
    <property type="entry name" value="INTRADIOL RING-CLEAVAGE DIOXYGENASES DOMAIN-CONTAINING PROTEIN-RELATED"/>
    <property type="match status" value="1"/>
</dbReference>
<name>G4R6U1_PELHB</name>
<keyword evidence="5" id="KW-1185">Reference proteome</keyword>
<dbReference type="Pfam" id="PF00775">
    <property type="entry name" value="Dioxygenase_C"/>
    <property type="match status" value="1"/>
</dbReference>
<sequence length="294" mass="31349">MSETNKLNRREVFSLVAVTAAGGALVSQAAFAQSANAGSASALLMPGADVCVLTPEVTEGPYYFDPELERVDITEGKAGIPTRIRLQIVDQSCAPMPGARVDIWHCDATGVYSGYANQGDDRSVDTTGETFLRGTQFADDNGIVEFETIYPSWYSGRTTHIHFKVFLDQATILTGQMFFPDALSEYIYLNVEPYNDRSRERDTLNSNDGIATQASRASFAYIKELAEEYLVAMIIGVDPNAESGGFEMGGPGRGEDGDMPAPPEGGMGEPPAGGGGPNNGTADRSTMVPGTTSE</sequence>
<dbReference type="PROSITE" id="PS51318">
    <property type="entry name" value="TAT"/>
    <property type="match status" value="1"/>
</dbReference>
<dbReference type="InterPro" id="IPR015889">
    <property type="entry name" value="Intradiol_dOase_core"/>
</dbReference>
<evidence type="ECO:0000313" key="5">
    <source>
        <dbReference type="Proteomes" id="UP000008850"/>
    </source>
</evidence>
<gene>
    <name evidence="4" type="ordered locus">KKY_2246</name>
</gene>
<keyword evidence="2" id="KW-0732">Signal</keyword>
<dbReference type="PANTHER" id="PTHR34315">
    <property type="match status" value="1"/>
</dbReference>
<dbReference type="AlphaFoldDB" id="G4R6U1"/>
<dbReference type="InterPro" id="IPR006311">
    <property type="entry name" value="TAT_signal"/>
</dbReference>
<evidence type="ECO:0000259" key="3">
    <source>
        <dbReference type="Pfam" id="PF00775"/>
    </source>
</evidence>
<dbReference type="KEGG" id="phl:KKY_2246"/>
<keyword evidence="4" id="KW-0223">Dioxygenase</keyword>
<feature type="compositionally biased region" description="Polar residues" evidence="1">
    <location>
        <begin position="281"/>
        <end position="294"/>
    </location>
</feature>
<dbReference type="GO" id="GO:0008199">
    <property type="term" value="F:ferric iron binding"/>
    <property type="evidence" value="ECO:0007669"/>
    <property type="project" value="InterPro"/>
</dbReference>
<keyword evidence="4" id="KW-0560">Oxidoreductase</keyword>
<dbReference type="GO" id="GO:0016702">
    <property type="term" value="F:oxidoreductase activity, acting on single donors with incorporation of molecular oxygen, incorporation of two atoms of oxygen"/>
    <property type="evidence" value="ECO:0007669"/>
    <property type="project" value="InterPro"/>
</dbReference>
<dbReference type="RefSeq" id="WP_014131404.1">
    <property type="nucleotide sequence ID" value="NC_016078.1"/>
</dbReference>